<proteinExistence type="predicted"/>
<dbReference type="InterPro" id="IPR023346">
    <property type="entry name" value="Lysozyme-like_dom_sf"/>
</dbReference>
<dbReference type="CDD" id="cd16891">
    <property type="entry name" value="CwlT-like"/>
    <property type="match status" value="1"/>
</dbReference>
<evidence type="ECO:0000259" key="2">
    <source>
        <dbReference type="Pfam" id="PF13702"/>
    </source>
</evidence>
<dbReference type="InterPro" id="IPR047194">
    <property type="entry name" value="CwlT-like_lysozyme"/>
</dbReference>
<protein>
    <recommendedName>
        <fullName evidence="2">CwlT-like lysozyme domain-containing protein</fullName>
    </recommendedName>
</protein>
<sequence length="200" mass="22470">MLKFFKRVIILVVFIFCVFQAYITYKNVHNVLQYKDMVEKTLAENNTNTNVNLVLAMIYTETKGGEVDVMQASESSSGRTNSITDSKSSINHGIKLLSHNLELAEQAQVDSWTAVQAYNFGTAYIHYVANHGGKNTIPLAKTYSKTVVAPSLGNTSGETYFYYHPLALISGGQLYKNGGNIYYSQEVHFNLYLIEFMSLF</sequence>
<dbReference type="RefSeq" id="WP_003105012.1">
    <property type="nucleotide sequence ID" value="NZ_LQRO01000048.1"/>
</dbReference>
<organism evidence="3 4">
    <name type="scientific">Streptococcus parauberis</name>
    <dbReference type="NCBI Taxonomy" id="1348"/>
    <lineage>
        <taxon>Bacteria</taxon>
        <taxon>Bacillati</taxon>
        <taxon>Bacillota</taxon>
        <taxon>Bacilli</taxon>
        <taxon>Lactobacillales</taxon>
        <taxon>Streptococcaceae</taxon>
        <taxon>Streptococcus</taxon>
    </lineage>
</organism>
<feature type="domain" description="CwlT-like lysozyme" evidence="2">
    <location>
        <begin position="29"/>
        <end position="190"/>
    </location>
</feature>
<dbReference type="SUPFAM" id="SSF53955">
    <property type="entry name" value="Lysozyme-like"/>
    <property type="match status" value="1"/>
</dbReference>
<reference evidence="3 4" key="1">
    <citation type="submission" date="2016-06" db="EMBL/GenBank/DDBJ databases">
        <authorList>
            <person name="Haines A.N."/>
            <person name="Council K.R."/>
        </authorList>
    </citation>
    <scope>NUCLEOTIDE SEQUENCE [LARGE SCALE GENOMIC DNA]</scope>
    <source>
        <strain evidence="3 4">SP158-29</strain>
    </source>
</reference>
<name>A0A854W7V0_9STRE</name>
<dbReference type="GO" id="GO:0009986">
    <property type="term" value="C:cell surface"/>
    <property type="evidence" value="ECO:0007669"/>
    <property type="project" value="UniProtKB-SubCell"/>
</dbReference>
<dbReference type="Gene3D" id="1.10.530.10">
    <property type="match status" value="1"/>
</dbReference>
<dbReference type="Proteomes" id="UP000217465">
    <property type="component" value="Unassembled WGS sequence"/>
</dbReference>
<accession>A0A854W7V0</accession>
<dbReference type="EMBL" id="NSGR01000008">
    <property type="protein sequence ID" value="PCH12323.1"/>
    <property type="molecule type" value="Genomic_DNA"/>
</dbReference>
<dbReference type="AlphaFoldDB" id="A0A854W7V0"/>
<evidence type="ECO:0000256" key="1">
    <source>
        <dbReference type="ARBA" id="ARBA00004241"/>
    </source>
</evidence>
<comment type="subcellular location">
    <subcellularLocation>
        <location evidence="1">Cell surface</location>
    </subcellularLocation>
</comment>
<evidence type="ECO:0000313" key="3">
    <source>
        <dbReference type="EMBL" id="PCH12323.1"/>
    </source>
</evidence>
<dbReference type="Pfam" id="PF13702">
    <property type="entry name" value="Lysozyme_like"/>
    <property type="match status" value="1"/>
</dbReference>
<evidence type="ECO:0000313" key="4">
    <source>
        <dbReference type="Proteomes" id="UP000217465"/>
    </source>
</evidence>
<gene>
    <name evidence="3" type="ORF">A9Y57_01038</name>
</gene>
<dbReference type="GeneID" id="61420202"/>
<comment type="caution">
    <text evidence="3">The sequence shown here is derived from an EMBL/GenBank/DDBJ whole genome shotgun (WGS) entry which is preliminary data.</text>
</comment>